<sequence>MEHSSNEVFSFSGSLVASGISLTATNNDGATATNNDSSPGALATRYDVFLSFRGEDTRHSFTDHLYDALVRAGIRAFRDNEEIDRGQELKLEIASAIKASEASIVVLSENFATSTWCLEELCLILQQRREHSHFVLPVFYKVDPSDVRKQNNTFSIQVKASSRWTDDNVNRWKAALKQIASLTGEVVSGSETQLVKKEAASPHWPSTLYLQIGTVLRVLVLSNALVVDVKNLMVCFIYKKQLLKDILGGKNRRIPSVCQGAFKIEEVLQTKKALILLDDIVKPSQLDALLGVGNINKQSKIIITTMENDIGIWFRSRSRMYREYKMKLLDDHESLELLCLHAFGSKNPMEGYEELAKEVVRYCEGNPLALEVLGSSLSEDISISYWESALKLLGKDIHHDIYSVLKKSYDSLPYDFDRELFLHIACFFVGTDIDHVVKILEPDYSAVSRIKTLIKRCLLYVAPNNKLMMHRLLQDMGRNIVDQESPIPAQRTRVWRNEESYDMLRNIRSSINMKGLTLDMRMLIEEVDKFKCEQIKAYVAVKNIHESSTLLFHSGLPSTS</sequence>
<gene>
    <name evidence="1" type="ORF">L1987_01544</name>
</gene>
<reference evidence="2" key="1">
    <citation type="journal article" date="2022" name="Mol. Ecol. Resour.">
        <title>The genomes of chicory, endive, great burdock and yacon provide insights into Asteraceae palaeo-polyploidization history and plant inulin production.</title>
        <authorList>
            <person name="Fan W."/>
            <person name="Wang S."/>
            <person name="Wang H."/>
            <person name="Wang A."/>
            <person name="Jiang F."/>
            <person name="Liu H."/>
            <person name="Zhao H."/>
            <person name="Xu D."/>
            <person name="Zhang Y."/>
        </authorList>
    </citation>
    <scope>NUCLEOTIDE SEQUENCE [LARGE SCALE GENOMIC DNA]</scope>
    <source>
        <strain evidence="2">cv. Yunnan</strain>
    </source>
</reference>
<evidence type="ECO:0000313" key="2">
    <source>
        <dbReference type="Proteomes" id="UP001056120"/>
    </source>
</evidence>
<protein>
    <submittedName>
        <fullName evidence="1">Uncharacterized protein</fullName>
    </submittedName>
</protein>
<proteinExistence type="predicted"/>
<reference evidence="1 2" key="2">
    <citation type="journal article" date="2022" name="Mol. Ecol. Resour.">
        <title>The genomes of chicory, endive, great burdock and yacon provide insights into Asteraceae paleo-polyploidization history and plant inulin production.</title>
        <authorList>
            <person name="Fan W."/>
            <person name="Wang S."/>
            <person name="Wang H."/>
            <person name="Wang A."/>
            <person name="Jiang F."/>
            <person name="Liu H."/>
            <person name="Zhao H."/>
            <person name="Xu D."/>
            <person name="Zhang Y."/>
        </authorList>
    </citation>
    <scope>NUCLEOTIDE SEQUENCE [LARGE SCALE GENOMIC DNA]</scope>
    <source>
        <strain evidence="2">cv. Yunnan</strain>
        <tissue evidence="1">Leaves</tissue>
    </source>
</reference>
<accession>A0ACB9K5E4</accession>
<comment type="caution">
    <text evidence="1">The sequence shown here is derived from an EMBL/GenBank/DDBJ whole genome shotgun (WGS) entry which is preliminary data.</text>
</comment>
<organism evidence="1 2">
    <name type="scientific">Smallanthus sonchifolius</name>
    <dbReference type="NCBI Taxonomy" id="185202"/>
    <lineage>
        <taxon>Eukaryota</taxon>
        <taxon>Viridiplantae</taxon>
        <taxon>Streptophyta</taxon>
        <taxon>Embryophyta</taxon>
        <taxon>Tracheophyta</taxon>
        <taxon>Spermatophyta</taxon>
        <taxon>Magnoliopsida</taxon>
        <taxon>eudicotyledons</taxon>
        <taxon>Gunneridae</taxon>
        <taxon>Pentapetalae</taxon>
        <taxon>asterids</taxon>
        <taxon>campanulids</taxon>
        <taxon>Asterales</taxon>
        <taxon>Asteraceae</taxon>
        <taxon>Asteroideae</taxon>
        <taxon>Heliantheae alliance</taxon>
        <taxon>Millerieae</taxon>
        <taxon>Smallanthus</taxon>
    </lineage>
</organism>
<keyword evidence="2" id="KW-1185">Reference proteome</keyword>
<dbReference type="EMBL" id="CM042018">
    <property type="protein sequence ID" value="KAI3827468.1"/>
    <property type="molecule type" value="Genomic_DNA"/>
</dbReference>
<name>A0ACB9K5E4_9ASTR</name>
<dbReference type="Proteomes" id="UP001056120">
    <property type="component" value="Linkage Group LG01"/>
</dbReference>
<evidence type="ECO:0000313" key="1">
    <source>
        <dbReference type="EMBL" id="KAI3827468.1"/>
    </source>
</evidence>